<sequence>MFKYKEDRHTFLVDDLTNLYINSNFKNIFSRTIVLNNMSLNNWLNNAGVPLRNIDIIRKMHFESDRLVKEAYDMNIIEDDIIMNWKFAVVCGTK</sequence>
<accession>A0A0A0HXJ5</accession>
<keyword evidence="1" id="KW-0998">Cell outer membrane</keyword>
<comment type="subcellular location">
    <subcellularLocation>
        <location evidence="1">Cell outer membrane</location>
        <topology evidence="1">Multi-pass membrane protein</topology>
    </subcellularLocation>
</comment>
<keyword evidence="1" id="KW-0813">Transport</keyword>
<keyword evidence="1" id="KW-1134">Transmembrane beta strand</keyword>
<keyword evidence="1" id="KW-0812">Transmembrane</keyword>
<name>A0A0A0HXJ5_CLONO</name>
<dbReference type="GO" id="GO:0009279">
    <property type="term" value="C:cell outer membrane"/>
    <property type="evidence" value="ECO:0007669"/>
    <property type="project" value="UniProtKB-SubCell"/>
</dbReference>
<dbReference type="PROSITE" id="PS52016">
    <property type="entry name" value="TONB_DEPENDENT_REC_3"/>
    <property type="match status" value="1"/>
</dbReference>
<evidence type="ECO:0000313" key="2">
    <source>
        <dbReference type="EMBL" id="KGM92781.1"/>
    </source>
</evidence>
<protein>
    <submittedName>
        <fullName evidence="2">Uncharacterized protein</fullName>
    </submittedName>
</protein>
<organism evidence="2 3">
    <name type="scientific">Clostridium novyi A str. 4552</name>
    <dbReference type="NCBI Taxonomy" id="1444289"/>
    <lineage>
        <taxon>Bacteria</taxon>
        <taxon>Bacillati</taxon>
        <taxon>Bacillota</taxon>
        <taxon>Clostridia</taxon>
        <taxon>Eubacteriales</taxon>
        <taxon>Clostridiaceae</taxon>
        <taxon>Clostridium</taxon>
    </lineage>
</organism>
<dbReference type="EMBL" id="JENJ01000118">
    <property type="protein sequence ID" value="KGM92781.1"/>
    <property type="molecule type" value="Genomic_DNA"/>
</dbReference>
<comment type="caution">
    <text evidence="2">The sequence shown here is derived from an EMBL/GenBank/DDBJ whole genome shotgun (WGS) entry which is preliminary data.</text>
</comment>
<evidence type="ECO:0000256" key="1">
    <source>
        <dbReference type="PROSITE-ProRule" id="PRU01360"/>
    </source>
</evidence>
<keyword evidence="1" id="KW-0472">Membrane</keyword>
<gene>
    <name evidence="2" type="ORF">Z968_13185</name>
</gene>
<comment type="similarity">
    <text evidence="1">Belongs to the TonB-dependent receptor family.</text>
</comment>
<proteinExistence type="inferred from homology"/>
<dbReference type="AlphaFoldDB" id="A0A0A0HXJ5"/>
<dbReference type="InterPro" id="IPR039426">
    <property type="entry name" value="TonB-dep_rcpt-like"/>
</dbReference>
<evidence type="ECO:0000313" key="3">
    <source>
        <dbReference type="Proteomes" id="UP000030012"/>
    </source>
</evidence>
<reference evidence="2 3" key="1">
    <citation type="submission" date="2014-01" db="EMBL/GenBank/DDBJ databases">
        <title>Plasmidome dynamics in the species complex Clostridium novyi sensu lato converts strains of independent lineages into distinctly different pathogens.</title>
        <authorList>
            <person name="Skarin H."/>
            <person name="Segerman B."/>
        </authorList>
    </citation>
    <scope>NUCLEOTIDE SEQUENCE [LARGE SCALE GENOMIC DNA]</scope>
    <source>
        <strain evidence="2 3">4552</strain>
    </source>
</reference>
<dbReference type="Proteomes" id="UP000030012">
    <property type="component" value="Unassembled WGS sequence"/>
</dbReference>